<feature type="non-terminal residue" evidence="1">
    <location>
        <position position="1"/>
    </location>
</feature>
<organism evidence="1">
    <name type="scientific">marine sediment metagenome</name>
    <dbReference type="NCBI Taxonomy" id="412755"/>
    <lineage>
        <taxon>unclassified sequences</taxon>
        <taxon>metagenomes</taxon>
        <taxon>ecological metagenomes</taxon>
    </lineage>
</organism>
<dbReference type="AlphaFoldDB" id="A0A0F9T2U0"/>
<accession>A0A0F9T2U0</accession>
<proteinExistence type="predicted"/>
<name>A0A0F9T2U0_9ZZZZ</name>
<gene>
    <name evidence="1" type="ORF">LCGC14_0704630</name>
</gene>
<dbReference type="EMBL" id="LAZR01001520">
    <property type="protein sequence ID" value="KKN43311.1"/>
    <property type="molecule type" value="Genomic_DNA"/>
</dbReference>
<protein>
    <submittedName>
        <fullName evidence="1">Uncharacterized protein</fullName>
    </submittedName>
</protein>
<evidence type="ECO:0000313" key="1">
    <source>
        <dbReference type="EMBL" id="KKN43311.1"/>
    </source>
</evidence>
<comment type="caution">
    <text evidence="1">The sequence shown here is derived from an EMBL/GenBank/DDBJ whole genome shotgun (WGS) entry which is preliminary data.</text>
</comment>
<sequence length="923" mass="100819">YYMSRFSSLANYIRQHSKKLGASPRIGIDIPGLSKAFSVGKEFSSDTTTFTDELSGIPTITRSIPRLGGLSKVSSLSFTVNNQDLFSDLFASGGSPDPENEAVNVYLYYDDGTAILDAEREKLFSGIISDFPAIDYNKVTFKVDSQDHIQRRKIGTFLTDSDAADTDEGLPELGRGKIKPIVYGDHTFLKANDAKSIDTVSNLNNMTPCVYLGIDSDGKQRWLIAGHKVDEIDVDASTALQGQLWGLDLTTRRFVRLYNDGTPEVTVEQNDSNGCIISIVTEPRFIDYWYGKGTVTKDNNGVTTAFTNEERAIDKDFSTKTTGSVDDGSSTNDYVKLFIPFVDWDNSIDDSRINTVDLVWYGLITYAGGANNTHFSIFIEGTNQTIGEEPEGGNYPEKRVTATLTAFPATQAGILEDMEIALARDDSGPDTKSASLDIYQVYKQITYTPEEITPLYFAGKGRRYGDWINSRTGTEAHADNDGYAVKSSNTDGVTLGATFSSAGSNFVTDGVVVGDTLNITSGGGGNIGVYDVITAGATLTVDRTFNSDVGSQTFTVNKSTIIEKGAGVIESLFRDELSIATADIKEDSLNVASNDLSTTKLSFAIVEQIESDKLFNNILKTLGSIVTYDSDDKIKMRTFVAGDGFGVSGTNSPAPEDIWEFDPHTYFLLESGVNNGLKYKDSNVDTYNVTVTAGSYTGDELATELETQMDAVSTPNMTVSYNSSTGIFTIADAGGNFELLWAHASTTIGEMLGFDVSASDTGAASYTSDFPVWVDSFIEHPLAQKGGFSLRKSTDPIITDLTVNYYRSPTGDYQAISNDTDNTKHAETIKKVIVNDYTKDQTTVEFHRDFILDRSFKKFYHSPLKGMDADLSGMGVEGWDFINVRHPVLNGILESGEETQKWLLLKEQISLKNLVMSIEAEEA</sequence>
<reference evidence="1" key="1">
    <citation type="journal article" date="2015" name="Nature">
        <title>Complex archaea that bridge the gap between prokaryotes and eukaryotes.</title>
        <authorList>
            <person name="Spang A."/>
            <person name="Saw J.H."/>
            <person name="Jorgensen S.L."/>
            <person name="Zaremba-Niedzwiedzka K."/>
            <person name="Martijn J."/>
            <person name="Lind A.E."/>
            <person name="van Eijk R."/>
            <person name="Schleper C."/>
            <person name="Guy L."/>
            <person name="Ettema T.J."/>
        </authorList>
    </citation>
    <scope>NUCLEOTIDE SEQUENCE</scope>
</reference>